<reference evidence="10" key="2">
    <citation type="submission" date="2022-01" db="EMBL/GenBank/DDBJ databases">
        <authorList>
            <person name="Zivanovic Y."/>
            <person name="Moreira D."/>
            <person name="Lopez-Garcia P."/>
        </authorList>
    </citation>
    <scope>NUCLEOTIDE SEQUENCE</scope>
    <source>
        <strain evidence="10">G9</strain>
    </source>
</reference>
<organism evidence="10 11">
    <name type="scientific">Candidatus Synechococcus calcipolaris G9</name>
    <dbReference type="NCBI Taxonomy" id="1497997"/>
    <lineage>
        <taxon>Bacteria</taxon>
        <taxon>Bacillati</taxon>
        <taxon>Cyanobacteriota</taxon>
        <taxon>Cyanophyceae</taxon>
        <taxon>Synechococcales</taxon>
        <taxon>Synechococcaceae</taxon>
        <taxon>Synechococcus</taxon>
    </lineage>
</organism>
<dbReference type="Gene3D" id="3.30.950.10">
    <property type="entry name" value="Methyltransferase, Cobalt-precorrin-4 Transmethylase, Domain 2"/>
    <property type="match status" value="1"/>
</dbReference>
<dbReference type="Pfam" id="PF11760">
    <property type="entry name" value="CbiG_N"/>
    <property type="match status" value="1"/>
</dbReference>
<evidence type="ECO:0000259" key="6">
    <source>
        <dbReference type="Pfam" id="PF00590"/>
    </source>
</evidence>
<evidence type="ECO:0000259" key="9">
    <source>
        <dbReference type="Pfam" id="PF11761"/>
    </source>
</evidence>
<keyword evidence="11" id="KW-1185">Reference proteome</keyword>
<evidence type="ECO:0000256" key="2">
    <source>
        <dbReference type="ARBA" id="ARBA00022573"/>
    </source>
</evidence>
<accession>A0ABT6EW88</accession>
<dbReference type="InterPro" id="IPR035996">
    <property type="entry name" value="4pyrrol_Methylase_sf"/>
</dbReference>
<dbReference type="SUPFAM" id="SSF159664">
    <property type="entry name" value="CobE/GbiG C-terminal domain-like"/>
    <property type="match status" value="1"/>
</dbReference>
<evidence type="ECO:0000256" key="1">
    <source>
        <dbReference type="ARBA" id="ARBA00004953"/>
    </source>
</evidence>
<name>A0ABT6EW88_9SYNE</name>
<evidence type="ECO:0000313" key="10">
    <source>
        <dbReference type="EMBL" id="MDG2990044.1"/>
    </source>
</evidence>
<dbReference type="InterPro" id="IPR006363">
    <property type="entry name" value="Cbl_synth_CobJ/CibH_dom"/>
</dbReference>
<dbReference type="Gene3D" id="3.30.420.180">
    <property type="entry name" value="CobE/GbiG C-terminal domain"/>
    <property type="match status" value="1"/>
</dbReference>
<dbReference type="RefSeq" id="WP_277865962.1">
    <property type="nucleotide sequence ID" value="NZ_JAKKUT010000002.1"/>
</dbReference>
<dbReference type="InterPro" id="IPR002750">
    <property type="entry name" value="CobE/GbiG_C"/>
</dbReference>
<dbReference type="CDD" id="cd11646">
    <property type="entry name" value="Precorrin_3B_C17_MT"/>
    <property type="match status" value="1"/>
</dbReference>
<keyword evidence="5" id="KW-0949">S-adenosyl-L-methionine</keyword>
<dbReference type="SUPFAM" id="SSF53790">
    <property type="entry name" value="Tetrapyrrole methylase"/>
    <property type="match status" value="1"/>
</dbReference>
<proteinExistence type="predicted"/>
<dbReference type="Gene3D" id="3.40.1010.10">
    <property type="entry name" value="Cobalt-precorrin-4 Transmethylase, Domain 1"/>
    <property type="match status" value="1"/>
</dbReference>
<keyword evidence="2" id="KW-0169">Cobalamin biosynthesis</keyword>
<evidence type="ECO:0000256" key="5">
    <source>
        <dbReference type="ARBA" id="ARBA00022691"/>
    </source>
</evidence>
<dbReference type="InterPro" id="IPR021745">
    <property type="entry name" value="CbiG_mid"/>
</dbReference>
<evidence type="ECO:0000259" key="7">
    <source>
        <dbReference type="Pfam" id="PF01890"/>
    </source>
</evidence>
<keyword evidence="4 10" id="KW-0808">Transferase</keyword>
<feature type="domain" description="CobE/GbiG C-terminal" evidence="7">
    <location>
        <begin position="241"/>
        <end position="364"/>
    </location>
</feature>
<dbReference type="Proteomes" id="UP001154265">
    <property type="component" value="Unassembled WGS sequence"/>
</dbReference>
<evidence type="ECO:0000256" key="3">
    <source>
        <dbReference type="ARBA" id="ARBA00022603"/>
    </source>
</evidence>
<protein>
    <submittedName>
        <fullName evidence="10">Precorrin-3B C(17)-methyltransferase</fullName>
        <ecNumber evidence="10">2.1.1.131</ecNumber>
    </submittedName>
</protein>
<dbReference type="InterPro" id="IPR014777">
    <property type="entry name" value="4pyrrole_Mease_sub1"/>
</dbReference>
<feature type="domain" description="Tetrapyrrole methylase" evidence="6">
    <location>
        <begin position="376"/>
        <end position="586"/>
    </location>
</feature>
<dbReference type="GO" id="GO:0030789">
    <property type="term" value="F:precorrin-3B C17-methyltransferase activity"/>
    <property type="evidence" value="ECO:0007669"/>
    <property type="project" value="UniProtKB-EC"/>
</dbReference>
<evidence type="ECO:0000313" key="11">
    <source>
        <dbReference type="Proteomes" id="UP001154265"/>
    </source>
</evidence>
<dbReference type="PANTHER" id="PTHR47036">
    <property type="entry name" value="COBALT-FACTOR III C(17)-METHYLTRANSFERASE-RELATED"/>
    <property type="match status" value="1"/>
</dbReference>
<gene>
    <name evidence="10" type="primary">cobJ</name>
    <name evidence="10" type="ORF">L3556_03710</name>
</gene>
<evidence type="ECO:0000259" key="8">
    <source>
        <dbReference type="Pfam" id="PF11760"/>
    </source>
</evidence>
<feature type="domain" description="Cobalamin biosynthesis central region" evidence="9">
    <location>
        <begin position="150"/>
        <end position="238"/>
    </location>
</feature>
<sequence length="627" mass="67749">MTGLLADFYPLAAIATTPQGYRCLSSLATEKEVTLWIPTHLGEKVALIATVDHIRVFEGSLADHLQRIWPQQRGIIFAMATGAIIRLIAPLLSNKHTDPAIIAMAENGDWVISLTGGHYRGGDRLARMIAAHGGAEPVLTGAANGRDYLALDCLGRPFGWRKGMGAWTALSAALARGENIAIYQESGSTLWQSTYPPDQPLDICPLPFPEELAGPSIWITHRNIQPSSSHSPIAVWHPRTLWLGIGCERGTSLRVLQQAIQKNLATAGLSEAAISGVASLDIKGDEAAILALCQENNWPLRLFRSEQLDEIRVPNPSPVVAAEVGTASVAEAAAILAADSGMLILPKQIHRLSGEPGAATLAIAQSEEEYTGRQGKLWLVGMGPGALSQLTQAARTAIIGADVLIGYGLYLDLLAPLQRPGQIMEAYAITQERERAQRAIALAEWGLTVAVISSGDAGIYGMAGLVLELLQTQGWNGQDPSVEIFPGVSALQAAAARVGTPLMHDFCAISLSDRLTPWPVIRKRLEASAQADFVVALYNPRSRDRQHQLVDAQEIFQQHRPRDTPVALVRSAYRPDETIHLTTLGDFNPESVDMFTLVLIGNASSCQYHHWFITPRGYIMQTEGAKS</sequence>
<dbReference type="Gene3D" id="3.40.50.11220">
    <property type="match status" value="1"/>
</dbReference>
<dbReference type="Pfam" id="PF00590">
    <property type="entry name" value="TP_methylase"/>
    <property type="match status" value="1"/>
</dbReference>
<evidence type="ECO:0000256" key="4">
    <source>
        <dbReference type="ARBA" id="ARBA00022679"/>
    </source>
</evidence>
<keyword evidence="3 10" id="KW-0489">Methyltransferase</keyword>
<dbReference type="InterPro" id="IPR014776">
    <property type="entry name" value="4pyrrole_Mease_sub2"/>
</dbReference>
<dbReference type="Pfam" id="PF01890">
    <property type="entry name" value="CbiG_C"/>
    <property type="match status" value="1"/>
</dbReference>
<dbReference type="NCBIfam" id="TIGR01466">
    <property type="entry name" value="cobJ_cbiH"/>
    <property type="match status" value="1"/>
</dbReference>
<dbReference type="EMBL" id="JAKKUT010000002">
    <property type="protein sequence ID" value="MDG2990044.1"/>
    <property type="molecule type" value="Genomic_DNA"/>
</dbReference>
<comment type="pathway">
    <text evidence="1">Cofactor biosynthesis; adenosylcobalamin biosynthesis.</text>
</comment>
<dbReference type="GO" id="GO:0032259">
    <property type="term" value="P:methylation"/>
    <property type="evidence" value="ECO:0007669"/>
    <property type="project" value="UniProtKB-KW"/>
</dbReference>
<dbReference type="EC" id="2.1.1.131" evidence="10"/>
<dbReference type="PANTHER" id="PTHR47036:SF1">
    <property type="entry name" value="COBALT-FACTOR III C(17)-METHYLTRANSFERASE-RELATED"/>
    <property type="match status" value="1"/>
</dbReference>
<dbReference type="InterPro" id="IPR000878">
    <property type="entry name" value="4pyrrol_Mease"/>
</dbReference>
<dbReference type="Pfam" id="PF11761">
    <property type="entry name" value="CbiG_mid"/>
    <property type="match status" value="1"/>
</dbReference>
<comment type="caution">
    <text evidence="10">The sequence shown here is derived from an EMBL/GenBank/DDBJ whole genome shotgun (WGS) entry which is preliminary data.</text>
</comment>
<feature type="domain" description="Cobalamin synthesis G N-terminal" evidence="8">
    <location>
        <begin position="64"/>
        <end position="143"/>
    </location>
</feature>
<dbReference type="InterPro" id="IPR021744">
    <property type="entry name" value="CbiG_N"/>
</dbReference>
<reference evidence="10" key="1">
    <citation type="journal article" date="2022" name="Genome Biol. Evol.">
        <title>A New Gene Family Diagnostic for Intracellular Biomineralization of Amorphous Ca Carbonates by Cyanobacteria.</title>
        <authorList>
            <person name="Benzerara K."/>
            <person name="Duprat E."/>
            <person name="Bitard-Feildel T."/>
            <person name="Caumes G."/>
            <person name="Cassier-Chauvat C."/>
            <person name="Chauvat F."/>
            <person name="Dezi M."/>
            <person name="Diop S.I."/>
            <person name="Gaschignard G."/>
            <person name="Gorgen S."/>
            <person name="Gugger M."/>
            <person name="Lopez-Garcia P."/>
            <person name="Millet M."/>
            <person name="Skouri-Panet F."/>
            <person name="Moreira D."/>
            <person name="Callebaut I."/>
        </authorList>
    </citation>
    <scope>NUCLEOTIDE SEQUENCE</scope>
    <source>
        <strain evidence="10">G9</strain>
    </source>
</reference>
<dbReference type="InterPro" id="IPR051810">
    <property type="entry name" value="Precorrin_MeTrfase"/>
</dbReference>
<dbReference type="InterPro" id="IPR036518">
    <property type="entry name" value="CobE/GbiG_C_sf"/>
</dbReference>
<dbReference type="SUPFAM" id="SSF159672">
    <property type="entry name" value="CbiG N-terminal domain-like"/>
    <property type="match status" value="1"/>
</dbReference>
<dbReference type="InterPro" id="IPR038029">
    <property type="entry name" value="GbiG_N_sf"/>
</dbReference>